<dbReference type="RefSeq" id="WP_132707904.1">
    <property type="nucleotide sequence ID" value="NZ_JACIGF010000003.1"/>
</dbReference>
<proteinExistence type="predicted"/>
<dbReference type="InterPro" id="IPR016364">
    <property type="entry name" value="Surface_antigen_Rickettsia"/>
</dbReference>
<feature type="domain" description="Surface antigen" evidence="2">
    <location>
        <begin position="100"/>
        <end position="173"/>
    </location>
</feature>
<evidence type="ECO:0000313" key="3">
    <source>
        <dbReference type="EMBL" id="TCP36360.1"/>
    </source>
</evidence>
<name>A0A4R2PL91_RHOSA</name>
<protein>
    <submittedName>
        <fullName evidence="3">Surface antigen</fullName>
    </submittedName>
</protein>
<dbReference type="Proteomes" id="UP000295399">
    <property type="component" value="Unassembled WGS sequence"/>
</dbReference>
<gene>
    <name evidence="3" type="ORF">EV659_103250</name>
</gene>
<reference evidence="3 4" key="1">
    <citation type="submission" date="2019-03" db="EMBL/GenBank/DDBJ databases">
        <title>Genomic Encyclopedia of Type Strains, Phase IV (KMG-IV): sequencing the most valuable type-strain genomes for metagenomic binning, comparative biology and taxonomic classification.</title>
        <authorList>
            <person name="Goeker M."/>
        </authorList>
    </citation>
    <scope>NUCLEOTIDE SEQUENCE [LARGE SCALE GENOMIC DNA]</scope>
    <source>
        <strain evidence="3 4">DSM 2132</strain>
    </source>
</reference>
<dbReference type="InParanoid" id="A0A4R2PL91"/>
<organism evidence="3 4">
    <name type="scientific">Rhodothalassium salexigens DSM 2132</name>
    <dbReference type="NCBI Taxonomy" id="1188247"/>
    <lineage>
        <taxon>Bacteria</taxon>
        <taxon>Pseudomonadati</taxon>
        <taxon>Pseudomonadota</taxon>
        <taxon>Alphaproteobacteria</taxon>
        <taxon>Rhodothalassiales</taxon>
        <taxon>Rhodothalassiaceae</taxon>
        <taxon>Rhodothalassium</taxon>
    </lineage>
</organism>
<sequence length="174" mass="18078">MGTVQTRSTATPHRPCAPRTTGRTAKGLLLGAAMATALGACEENPKASFGSALGAAAGGLLAASANGGAEGIAAGVLIGGLLGGAVGSALDAEDKRMHARTTQYALETNRTGYASTWRNPDTGHRGRIEPTRTYQRPDGQYCREFQQMIIVGGREEKAYGTACRQPDGNWKIVS</sequence>
<dbReference type="Pfam" id="PF16998">
    <property type="entry name" value="17kDa_Anti_2"/>
    <property type="match status" value="1"/>
</dbReference>
<dbReference type="PIRSF" id="PIRSF002721">
    <property type="entry name" value="Surface_antigen_Rickettsia"/>
    <property type="match status" value="1"/>
</dbReference>
<dbReference type="OrthoDB" id="5402098at2"/>
<evidence type="ECO:0000259" key="2">
    <source>
        <dbReference type="Pfam" id="PF16998"/>
    </source>
</evidence>
<comment type="caution">
    <text evidence="3">The sequence shown here is derived from an EMBL/GenBank/DDBJ whole genome shotgun (WGS) entry which is preliminary data.</text>
</comment>
<evidence type="ECO:0000313" key="4">
    <source>
        <dbReference type="Proteomes" id="UP000295399"/>
    </source>
</evidence>
<dbReference type="InterPro" id="IPR032635">
    <property type="entry name" value="Anti_2"/>
</dbReference>
<feature type="compositionally biased region" description="Polar residues" evidence="1">
    <location>
        <begin position="1"/>
        <end position="11"/>
    </location>
</feature>
<keyword evidence="4" id="KW-1185">Reference proteome</keyword>
<evidence type="ECO:0000256" key="1">
    <source>
        <dbReference type="SAM" id="MobiDB-lite"/>
    </source>
</evidence>
<accession>A0A4R2PL91</accession>
<dbReference type="EMBL" id="SLXO01000003">
    <property type="protein sequence ID" value="TCP36360.1"/>
    <property type="molecule type" value="Genomic_DNA"/>
</dbReference>
<dbReference type="AlphaFoldDB" id="A0A4R2PL91"/>
<feature type="region of interest" description="Disordered" evidence="1">
    <location>
        <begin position="1"/>
        <end position="23"/>
    </location>
</feature>